<reference evidence="2 3" key="1">
    <citation type="submission" date="2016-10" db="EMBL/GenBank/DDBJ databases">
        <title>Description of Gloeomargarita lithophora gen. nov., sp. nov., a thylakoid-bearing basal-branching cyanobacterium with intracellular carbonates, and proposal for Gloeomargaritales ord. nov.</title>
        <authorList>
            <person name="Moreira D."/>
            <person name="Tavera R."/>
            <person name="Benzerara K."/>
            <person name="Skouri-Panet F."/>
            <person name="Couradeau E."/>
            <person name="Gerard E."/>
            <person name="Loussert C."/>
            <person name="Novelo E."/>
            <person name="Zivanovic Y."/>
            <person name="Lopez-Garcia P."/>
        </authorList>
    </citation>
    <scope>NUCLEOTIDE SEQUENCE [LARGE SCALE GENOMIC DNA]</scope>
    <source>
        <strain evidence="2 3">D10</strain>
    </source>
</reference>
<evidence type="ECO:0000313" key="3">
    <source>
        <dbReference type="Proteomes" id="UP000180235"/>
    </source>
</evidence>
<accession>A0A1J0AFN0</accession>
<dbReference type="EMBL" id="CP017675">
    <property type="protein sequence ID" value="APB34720.1"/>
    <property type="molecule type" value="Genomic_DNA"/>
</dbReference>
<keyword evidence="1" id="KW-0732">Signal</keyword>
<dbReference type="OrthoDB" id="560643at2"/>
<dbReference type="RefSeq" id="WP_071455120.1">
    <property type="nucleotide sequence ID" value="NZ_CP017675.1"/>
</dbReference>
<evidence type="ECO:0000256" key="1">
    <source>
        <dbReference type="SAM" id="SignalP"/>
    </source>
</evidence>
<proteinExistence type="predicted"/>
<organism evidence="2 3">
    <name type="scientific">Gloeomargarita lithophora Alchichica-D10</name>
    <dbReference type="NCBI Taxonomy" id="1188229"/>
    <lineage>
        <taxon>Bacteria</taxon>
        <taxon>Bacillati</taxon>
        <taxon>Cyanobacteriota</taxon>
        <taxon>Cyanophyceae</taxon>
        <taxon>Gloeomargaritales</taxon>
        <taxon>Gloeomargaritaceae</taxon>
        <taxon>Gloeomargarita</taxon>
    </lineage>
</organism>
<feature type="signal peptide" evidence="1">
    <location>
        <begin position="1"/>
        <end position="24"/>
    </location>
</feature>
<dbReference type="AlphaFoldDB" id="A0A1J0AFN0"/>
<dbReference type="Proteomes" id="UP000180235">
    <property type="component" value="Chromosome"/>
</dbReference>
<name>A0A1J0AFN0_9CYAN</name>
<gene>
    <name evidence="2" type="ORF">GlitD10_2386</name>
</gene>
<sequence>MSFSRNIVLMAALVGLTPAALVMASPMIVAQASAESLLNGMPRPKETSTAVSSLFAANAYQQKSINYQAKMKPETALKFFQSSLTSKGYVERPINTTSGQWGFSVVFDTPATVAMKSNTAGKKVVLVYQGTMLAPNTININARFEEI</sequence>
<dbReference type="KEGG" id="glt:GlitD10_2386"/>
<feature type="chain" id="PRO_5009608741" evidence="1">
    <location>
        <begin position="25"/>
        <end position="147"/>
    </location>
</feature>
<evidence type="ECO:0000313" key="2">
    <source>
        <dbReference type="EMBL" id="APB34720.1"/>
    </source>
</evidence>
<keyword evidence="3" id="KW-1185">Reference proteome</keyword>
<protein>
    <submittedName>
        <fullName evidence="2">Uncharacterized protein</fullName>
    </submittedName>
</protein>